<feature type="transmembrane region" description="Helical" evidence="1">
    <location>
        <begin position="66"/>
        <end position="87"/>
    </location>
</feature>
<comment type="caution">
    <text evidence="2">The sequence shown here is derived from an EMBL/GenBank/DDBJ whole genome shotgun (WGS) entry which is preliminary data.</text>
</comment>
<dbReference type="Proteomes" id="UP001199469">
    <property type="component" value="Unassembled WGS sequence"/>
</dbReference>
<feature type="transmembrane region" description="Helical" evidence="1">
    <location>
        <begin position="6"/>
        <end position="29"/>
    </location>
</feature>
<feature type="transmembrane region" description="Helical" evidence="1">
    <location>
        <begin position="94"/>
        <end position="112"/>
    </location>
</feature>
<reference evidence="2 3" key="1">
    <citation type="submission" date="2021-11" db="EMBL/GenBank/DDBJ databases">
        <title>Draft genome sequence of Actinomycetospora sp. SF1 isolated from the rhizosphere soil.</title>
        <authorList>
            <person name="Duangmal K."/>
            <person name="Chantavorakit T."/>
        </authorList>
    </citation>
    <scope>NUCLEOTIDE SEQUENCE [LARGE SCALE GENOMIC DNA]</scope>
    <source>
        <strain evidence="2 3">TBRC 5722</strain>
    </source>
</reference>
<gene>
    <name evidence="2" type="ORF">LQ327_30025</name>
</gene>
<evidence type="ECO:0008006" key="4">
    <source>
        <dbReference type="Google" id="ProtNLM"/>
    </source>
</evidence>
<keyword evidence="1" id="KW-0472">Membrane</keyword>
<keyword evidence="1" id="KW-0812">Transmembrane</keyword>
<name>A0ABS8PI59_9PSEU</name>
<organism evidence="2 3">
    <name type="scientific">Actinomycetospora endophytica</name>
    <dbReference type="NCBI Taxonomy" id="2291215"/>
    <lineage>
        <taxon>Bacteria</taxon>
        <taxon>Bacillati</taxon>
        <taxon>Actinomycetota</taxon>
        <taxon>Actinomycetes</taxon>
        <taxon>Pseudonocardiales</taxon>
        <taxon>Pseudonocardiaceae</taxon>
        <taxon>Actinomycetospora</taxon>
    </lineage>
</organism>
<sequence>MTDPATAVTFGLAFLGYLGLCAAAVGQVLGRASRRLIMITAAVVLGHVLLVWQVRYGWSVAAARAAGLAPVIVFHVALVLIVAAALAPGRWSKPLILLAFPVVTVGALGAVFGRQIVADYRWPVISVAGATVVVIAIRVAVATAARRGRLTRQPWPPVPR</sequence>
<dbReference type="EMBL" id="JAJNDB010000009">
    <property type="protein sequence ID" value="MCD2197617.1"/>
    <property type="molecule type" value="Genomic_DNA"/>
</dbReference>
<evidence type="ECO:0000256" key="1">
    <source>
        <dbReference type="SAM" id="Phobius"/>
    </source>
</evidence>
<feature type="transmembrane region" description="Helical" evidence="1">
    <location>
        <begin position="36"/>
        <end position="54"/>
    </location>
</feature>
<keyword evidence="1" id="KW-1133">Transmembrane helix</keyword>
<accession>A0ABS8PI59</accession>
<proteinExistence type="predicted"/>
<feature type="transmembrane region" description="Helical" evidence="1">
    <location>
        <begin position="124"/>
        <end position="145"/>
    </location>
</feature>
<evidence type="ECO:0000313" key="2">
    <source>
        <dbReference type="EMBL" id="MCD2197617.1"/>
    </source>
</evidence>
<protein>
    <recommendedName>
        <fullName evidence="4">Integral membrane protein</fullName>
    </recommendedName>
</protein>
<dbReference type="RefSeq" id="WP_230739818.1">
    <property type="nucleotide sequence ID" value="NZ_JAJNDB010000009.1"/>
</dbReference>
<keyword evidence="3" id="KW-1185">Reference proteome</keyword>
<evidence type="ECO:0000313" key="3">
    <source>
        <dbReference type="Proteomes" id="UP001199469"/>
    </source>
</evidence>